<keyword evidence="8" id="KW-1185">Reference proteome</keyword>
<dbReference type="InterPro" id="IPR016181">
    <property type="entry name" value="Acyl_CoA_acyltransferase"/>
</dbReference>
<comment type="similarity">
    <text evidence="1 5">Belongs to the acetyltransferase family. RimI subfamily.</text>
</comment>
<dbReference type="GO" id="GO:0008999">
    <property type="term" value="F:protein-N-terminal-alanine acetyltransferase activity"/>
    <property type="evidence" value="ECO:0007669"/>
    <property type="project" value="UniProtKB-EC"/>
</dbReference>
<comment type="subcellular location">
    <subcellularLocation>
        <location evidence="5">Cytoplasm</location>
    </subcellularLocation>
</comment>
<dbReference type="RefSeq" id="WP_212371596.1">
    <property type="nucleotide sequence ID" value="NZ_JAGSIE010000050.1"/>
</dbReference>
<comment type="caution">
    <text evidence="7">The sequence shown here is derived from an EMBL/GenBank/DDBJ whole genome shotgun (WGS) entry which is preliminary data.</text>
</comment>
<comment type="function">
    <text evidence="5">Acetylates the N-terminal alanine of ribosomal protein bS18.</text>
</comment>
<accession>A0A941CVY2</accession>
<dbReference type="CDD" id="cd04301">
    <property type="entry name" value="NAT_SF"/>
    <property type="match status" value="1"/>
</dbReference>
<dbReference type="InterPro" id="IPR000182">
    <property type="entry name" value="GNAT_dom"/>
</dbReference>
<keyword evidence="7" id="KW-0687">Ribonucleoprotein</keyword>
<evidence type="ECO:0000313" key="8">
    <source>
        <dbReference type="Proteomes" id="UP000675431"/>
    </source>
</evidence>
<dbReference type="Gene3D" id="3.40.630.30">
    <property type="match status" value="1"/>
</dbReference>
<proteinExistence type="inferred from homology"/>
<dbReference type="NCBIfam" id="TIGR01575">
    <property type="entry name" value="rimI"/>
    <property type="match status" value="1"/>
</dbReference>
<dbReference type="EMBL" id="JAGSIE010000050">
    <property type="protein sequence ID" value="MBR7554987.1"/>
    <property type="molecule type" value="Genomic_DNA"/>
</dbReference>
<reference evidence="7 8" key="1">
    <citation type="submission" date="2021-04" db="EMBL/GenBank/DDBJ databases">
        <title>Allobacillus sp. nov. SKP8-2 isolated from shrimp paste.</title>
        <authorList>
            <person name="Tanasupawat S."/>
            <person name="Yiamsombat S."/>
            <person name="Kanchanasin P."/>
            <person name="Kuncharoen N."/>
        </authorList>
    </citation>
    <scope>NUCLEOTIDE SEQUENCE [LARGE SCALE GENOMIC DNA]</scope>
    <source>
        <strain evidence="7 8">SKP8-2</strain>
    </source>
</reference>
<evidence type="ECO:0000256" key="4">
    <source>
        <dbReference type="ARBA" id="ARBA00023315"/>
    </source>
</evidence>
<keyword evidence="2 5" id="KW-0963">Cytoplasm</keyword>
<dbReference type="PROSITE" id="PS51186">
    <property type="entry name" value="GNAT"/>
    <property type="match status" value="1"/>
</dbReference>
<evidence type="ECO:0000259" key="6">
    <source>
        <dbReference type="PROSITE" id="PS51186"/>
    </source>
</evidence>
<organism evidence="7 8">
    <name type="scientific">Allobacillus saliphilus</name>
    <dbReference type="NCBI Taxonomy" id="2912308"/>
    <lineage>
        <taxon>Bacteria</taxon>
        <taxon>Bacillati</taxon>
        <taxon>Bacillota</taxon>
        <taxon>Bacilli</taxon>
        <taxon>Bacillales</taxon>
        <taxon>Bacillaceae</taxon>
        <taxon>Allobacillus</taxon>
    </lineage>
</organism>
<evidence type="ECO:0000313" key="7">
    <source>
        <dbReference type="EMBL" id="MBR7554987.1"/>
    </source>
</evidence>
<dbReference type="InterPro" id="IPR006464">
    <property type="entry name" value="AcTrfase_RimI/Ard1"/>
</dbReference>
<comment type="catalytic activity">
    <reaction evidence="5">
        <text>N-terminal L-alanyl-[ribosomal protein bS18] + acetyl-CoA = N-terminal N(alpha)-acetyl-L-alanyl-[ribosomal protein bS18] + CoA + H(+)</text>
        <dbReference type="Rhea" id="RHEA:43756"/>
        <dbReference type="Rhea" id="RHEA-COMP:10676"/>
        <dbReference type="Rhea" id="RHEA-COMP:10677"/>
        <dbReference type="ChEBI" id="CHEBI:15378"/>
        <dbReference type="ChEBI" id="CHEBI:57287"/>
        <dbReference type="ChEBI" id="CHEBI:57288"/>
        <dbReference type="ChEBI" id="CHEBI:64718"/>
        <dbReference type="ChEBI" id="CHEBI:83683"/>
        <dbReference type="EC" id="2.3.1.266"/>
    </reaction>
</comment>
<sequence length="149" mass="17374">MSKEAIVRRMTIEDLDQVMDVEYASFRSPWRKADILHDLINNPFSDYLVIEKGDRVIGYCGTWTVVEAAQITNIAIHPDERGQGYSVQLFQRMLKYLRLKGATELTLEVRKSNHVAQRLYERFGMKPVGVRKNYYQDDGEDAIVMWVEL</sequence>
<keyword evidence="4" id="KW-0012">Acyltransferase</keyword>
<evidence type="ECO:0000256" key="3">
    <source>
        <dbReference type="ARBA" id="ARBA00022679"/>
    </source>
</evidence>
<dbReference type="Pfam" id="PF00583">
    <property type="entry name" value="Acetyltransf_1"/>
    <property type="match status" value="1"/>
</dbReference>
<dbReference type="AlphaFoldDB" id="A0A941CVY2"/>
<keyword evidence="7" id="KW-0689">Ribosomal protein</keyword>
<dbReference type="Proteomes" id="UP000675431">
    <property type="component" value="Unassembled WGS sequence"/>
</dbReference>
<dbReference type="GO" id="GO:0005840">
    <property type="term" value="C:ribosome"/>
    <property type="evidence" value="ECO:0007669"/>
    <property type="project" value="UniProtKB-KW"/>
</dbReference>
<dbReference type="EC" id="2.3.1.266" evidence="5"/>
<evidence type="ECO:0000256" key="5">
    <source>
        <dbReference type="RuleBase" id="RU363094"/>
    </source>
</evidence>
<evidence type="ECO:0000256" key="2">
    <source>
        <dbReference type="ARBA" id="ARBA00022490"/>
    </source>
</evidence>
<dbReference type="InterPro" id="IPR050680">
    <property type="entry name" value="YpeA/RimI_acetyltransf"/>
</dbReference>
<feature type="domain" description="N-acetyltransferase" evidence="6">
    <location>
        <begin position="5"/>
        <end position="149"/>
    </location>
</feature>
<keyword evidence="3" id="KW-0808">Transferase</keyword>
<dbReference type="PANTHER" id="PTHR43420:SF44">
    <property type="entry name" value="ACETYLTRANSFERASE YPEA"/>
    <property type="match status" value="1"/>
</dbReference>
<gene>
    <name evidence="7" type="primary">rimI</name>
    <name evidence="7" type="ORF">KC820_12700</name>
</gene>
<name>A0A941CVY2_9BACI</name>
<dbReference type="GO" id="GO:0005737">
    <property type="term" value="C:cytoplasm"/>
    <property type="evidence" value="ECO:0007669"/>
    <property type="project" value="UniProtKB-SubCell"/>
</dbReference>
<evidence type="ECO:0000256" key="1">
    <source>
        <dbReference type="ARBA" id="ARBA00005395"/>
    </source>
</evidence>
<protein>
    <recommendedName>
        <fullName evidence="5">[Ribosomal protein bS18]-alanine N-acetyltransferase</fullName>
        <ecNumber evidence="5">2.3.1.266</ecNumber>
    </recommendedName>
</protein>
<dbReference type="SUPFAM" id="SSF55729">
    <property type="entry name" value="Acyl-CoA N-acyltransferases (Nat)"/>
    <property type="match status" value="1"/>
</dbReference>
<dbReference type="PANTHER" id="PTHR43420">
    <property type="entry name" value="ACETYLTRANSFERASE"/>
    <property type="match status" value="1"/>
</dbReference>